<evidence type="ECO:0000313" key="3">
    <source>
        <dbReference type="Proteomes" id="UP000030747"/>
    </source>
</evidence>
<dbReference type="VEuPathDB" id="ToxoDB:ETH_00020590"/>
<sequence length="304" mass="33794">MRYPKVVVEAQDVASGRRYAMAVRVFSDRGLAAFKNEQQFLLEAQHAAALEESIARQACGTTPAALAGSHKGLAVPLFAAAVADSPDSVFLDEFYVFGRVQLFERLADGASLAAVVRQQLPLHAKEYIAQRLLQLVLKLQQAGLSHNGLTWESLKLRPDGSFLLGDLSFCTRLASPLGPFAKLPGRRTEPQLLLQNYRYGEEAVPQANSDFWSLGVLLYELFTDGGAPYLPVGNGDEMEEARHFAETLLTNKVRPLVLVPRLKEADVPVRWRQLILRCLEPMRSNRISAMPLLTEFPDLVKRRP</sequence>
<reference evidence="2" key="2">
    <citation type="submission" date="2013-10" db="EMBL/GenBank/DDBJ databases">
        <authorList>
            <person name="Aslett M."/>
        </authorList>
    </citation>
    <scope>NUCLEOTIDE SEQUENCE [LARGE SCALE GENOMIC DNA]</scope>
    <source>
        <strain evidence="2">Houghton</strain>
    </source>
</reference>
<dbReference type="RefSeq" id="XP_013233120.1">
    <property type="nucleotide sequence ID" value="XM_013377666.1"/>
</dbReference>
<organism evidence="2 3">
    <name type="scientific">Eimeria tenella</name>
    <name type="common">Coccidian parasite</name>
    <dbReference type="NCBI Taxonomy" id="5802"/>
    <lineage>
        <taxon>Eukaryota</taxon>
        <taxon>Sar</taxon>
        <taxon>Alveolata</taxon>
        <taxon>Apicomplexa</taxon>
        <taxon>Conoidasida</taxon>
        <taxon>Coccidia</taxon>
        <taxon>Eucoccidiorida</taxon>
        <taxon>Eimeriorina</taxon>
        <taxon>Eimeriidae</taxon>
        <taxon>Eimeria</taxon>
    </lineage>
</organism>
<dbReference type="Proteomes" id="UP000030747">
    <property type="component" value="Unassembled WGS sequence"/>
</dbReference>
<dbReference type="InterPro" id="IPR011009">
    <property type="entry name" value="Kinase-like_dom_sf"/>
</dbReference>
<dbReference type="GO" id="GO:0004672">
    <property type="term" value="F:protein kinase activity"/>
    <property type="evidence" value="ECO:0007669"/>
    <property type="project" value="InterPro"/>
</dbReference>
<dbReference type="GO" id="GO:0005524">
    <property type="term" value="F:ATP binding"/>
    <property type="evidence" value="ECO:0007669"/>
    <property type="project" value="InterPro"/>
</dbReference>
<evidence type="ECO:0000313" key="2">
    <source>
        <dbReference type="EMBL" id="CDJ42370.1"/>
    </source>
</evidence>
<dbReference type="VEuPathDB" id="ToxoDB:ETH2_1130600"/>
<dbReference type="Gene3D" id="1.10.510.10">
    <property type="entry name" value="Transferase(Phosphotransferase) domain 1"/>
    <property type="match status" value="1"/>
</dbReference>
<dbReference type="EMBL" id="HG675716">
    <property type="protein sequence ID" value="CDJ42370.1"/>
    <property type="molecule type" value="Genomic_DNA"/>
</dbReference>
<dbReference type="AlphaFoldDB" id="U6L3M5"/>
<keyword evidence="3" id="KW-1185">Reference proteome</keyword>
<dbReference type="PROSITE" id="PS50011">
    <property type="entry name" value="PROTEIN_KINASE_DOM"/>
    <property type="match status" value="1"/>
</dbReference>
<dbReference type="OrthoDB" id="346907at2759"/>
<dbReference type="InterPro" id="IPR000719">
    <property type="entry name" value="Prot_kinase_dom"/>
</dbReference>
<dbReference type="SUPFAM" id="SSF56112">
    <property type="entry name" value="Protein kinase-like (PK-like)"/>
    <property type="match status" value="1"/>
</dbReference>
<gene>
    <name evidence="2" type="ORF">ETH_00020590</name>
</gene>
<name>U6L3M5_EIMTE</name>
<accession>U6L3M5</accession>
<evidence type="ECO:0000259" key="1">
    <source>
        <dbReference type="PROSITE" id="PS50011"/>
    </source>
</evidence>
<protein>
    <recommendedName>
        <fullName evidence="1">Protein kinase domain-containing protein</fullName>
    </recommendedName>
</protein>
<feature type="domain" description="Protein kinase" evidence="1">
    <location>
        <begin position="1"/>
        <end position="299"/>
    </location>
</feature>
<proteinExistence type="predicted"/>
<dbReference type="GeneID" id="25253236"/>
<reference evidence="2" key="1">
    <citation type="submission" date="2013-10" db="EMBL/GenBank/DDBJ databases">
        <title>Genomic analysis of the causative agents of coccidiosis in chickens.</title>
        <authorList>
            <person name="Reid A.J."/>
            <person name="Blake D."/>
            <person name="Billington K."/>
            <person name="Browne H."/>
            <person name="Dunn M."/>
            <person name="Hung S."/>
            <person name="Kawahara F."/>
            <person name="Miranda-Saavedra D."/>
            <person name="Mourier T."/>
            <person name="Nagra H."/>
            <person name="Otto T.D."/>
            <person name="Rawlings N."/>
            <person name="Sanchez A."/>
            <person name="Sanders M."/>
            <person name="Subramaniam C."/>
            <person name="Tay Y."/>
            <person name="Dear P."/>
            <person name="Doerig C."/>
            <person name="Gruber A."/>
            <person name="Parkinson J."/>
            <person name="Shirley M."/>
            <person name="Wan K.L."/>
            <person name="Berriman M."/>
            <person name="Tomley F."/>
            <person name="Pain A."/>
        </authorList>
    </citation>
    <scope>NUCLEOTIDE SEQUENCE [LARGE SCALE GENOMIC DNA]</scope>
    <source>
        <strain evidence="2">Houghton</strain>
    </source>
</reference>